<protein>
    <submittedName>
        <fullName evidence="2">Uncharacterized protein</fullName>
    </submittedName>
</protein>
<feature type="region of interest" description="Disordered" evidence="1">
    <location>
        <begin position="41"/>
        <end position="106"/>
    </location>
</feature>
<dbReference type="AlphaFoldDB" id="A0A833RM25"/>
<sequence>MNYSEQELAREVLHLHSLWHQGPPNSNHNFSSHHIPYHDHTFYRRPSSNRTRYSRPNPNPNPSICYNDYRSSHLTPERSNKKQKRESTPEKEWPCDPASVPEKSSPHAWAPFEQAVQTPPTLSPNSVARADLMSMQLSAIQSCKGFFSQDSDSESEYESESENDVDEFFSGLFEKDADLRGCYEKNHEKSEFYCLVCEMRRDGKKRKGKMYKGCVALVQHTSAIGKAGRRAAHQAFARAICLVLGWDPQRLPSIVLLPGSVVKADQSEKFSEGKASDQEENFENDVKEDCSESQFIVDFIVSEEEQAGTTFLEAIDPVKFHGSPVIEKKEGTSFDA</sequence>
<evidence type="ECO:0000256" key="1">
    <source>
        <dbReference type="SAM" id="MobiDB-lite"/>
    </source>
</evidence>
<gene>
    <name evidence="2" type="ORF">FCM35_KLT00159</name>
</gene>
<evidence type="ECO:0000313" key="2">
    <source>
        <dbReference type="EMBL" id="KAF3341521.1"/>
    </source>
</evidence>
<dbReference type="PANTHER" id="PTHR34546">
    <property type="entry name" value="OS06G0153600 PROTEIN"/>
    <property type="match status" value="1"/>
</dbReference>
<reference evidence="2" key="1">
    <citation type="submission" date="2020-01" db="EMBL/GenBank/DDBJ databases">
        <title>Genome sequence of Kobresia littledalei, the first chromosome-level genome in the family Cyperaceae.</title>
        <authorList>
            <person name="Qu G."/>
        </authorList>
    </citation>
    <scope>NUCLEOTIDE SEQUENCE</scope>
    <source>
        <strain evidence="2">C.B.Clarke</strain>
        <tissue evidence="2">Leaf</tissue>
    </source>
</reference>
<dbReference type="OrthoDB" id="1929495at2759"/>
<feature type="compositionally biased region" description="Basic and acidic residues" evidence="1">
    <location>
        <begin position="75"/>
        <end position="94"/>
    </location>
</feature>
<name>A0A833RM25_9POAL</name>
<dbReference type="EMBL" id="SWLB01000001">
    <property type="protein sequence ID" value="KAF3341521.1"/>
    <property type="molecule type" value="Genomic_DNA"/>
</dbReference>
<keyword evidence="3" id="KW-1185">Reference proteome</keyword>
<comment type="caution">
    <text evidence="2">The sequence shown here is derived from an EMBL/GenBank/DDBJ whole genome shotgun (WGS) entry which is preliminary data.</text>
</comment>
<feature type="compositionally biased region" description="Low complexity" evidence="1">
    <location>
        <begin position="44"/>
        <end position="56"/>
    </location>
</feature>
<organism evidence="2 3">
    <name type="scientific">Carex littledalei</name>
    <dbReference type="NCBI Taxonomy" id="544730"/>
    <lineage>
        <taxon>Eukaryota</taxon>
        <taxon>Viridiplantae</taxon>
        <taxon>Streptophyta</taxon>
        <taxon>Embryophyta</taxon>
        <taxon>Tracheophyta</taxon>
        <taxon>Spermatophyta</taxon>
        <taxon>Magnoliopsida</taxon>
        <taxon>Liliopsida</taxon>
        <taxon>Poales</taxon>
        <taxon>Cyperaceae</taxon>
        <taxon>Cyperoideae</taxon>
        <taxon>Cariceae</taxon>
        <taxon>Carex</taxon>
        <taxon>Carex subgen. Euthyceras</taxon>
    </lineage>
</organism>
<evidence type="ECO:0000313" key="3">
    <source>
        <dbReference type="Proteomes" id="UP000623129"/>
    </source>
</evidence>
<dbReference type="Proteomes" id="UP000623129">
    <property type="component" value="Unassembled WGS sequence"/>
</dbReference>
<accession>A0A833RM25</accession>
<proteinExistence type="predicted"/>
<dbReference type="PANTHER" id="PTHR34546:SF3">
    <property type="entry name" value="OS06G0153600 PROTEIN"/>
    <property type="match status" value="1"/>
</dbReference>